<feature type="region of interest" description="Disordered" evidence="1">
    <location>
        <begin position="308"/>
        <end position="331"/>
    </location>
</feature>
<accession>A0A133VJZ9</accession>
<keyword evidence="2" id="KW-1133">Transmembrane helix</keyword>
<name>A0A133VJZ9_9EURY</name>
<feature type="domain" description="DUF4352" evidence="4">
    <location>
        <begin position="190"/>
        <end position="297"/>
    </location>
</feature>
<dbReference type="Gene3D" id="2.160.20.110">
    <property type="match status" value="1"/>
</dbReference>
<dbReference type="InterPro" id="IPR029051">
    <property type="entry name" value="DUF4352"/>
</dbReference>
<feature type="domain" description="Bacterial repeat" evidence="5">
    <location>
        <begin position="563"/>
        <end position="630"/>
    </location>
</feature>
<dbReference type="AlphaFoldDB" id="A0A133VJZ9"/>
<evidence type="ECO:0000256" key="1">
    <source>
        <dbReference type="SAM" id="MobiDB-lite"/>
    </source>
</evidence>
<comment type="caution">
    <text evidence="6">The sequence shown here is derived from an EMBL/GenBank/DDBJ whole genome shotgun (WGS) entry which is preliminary data.</text>
</comment>
<dbReference type="InterPro" id="IPR011493">
    <property type="entry name" value="GLUG"/>
</dbReference>
<feature type="domain" description="GLUG" evidence="3">
    <location>
        <begin position="859"/>
        <end position="883"/>
    </location>
</feature>
<evidence type="ECO:0008006" key="8">
    <source>
        <dbReference type="Google" id="ProtNLM"/>
    </source>
</evidence>
<dbReference type="Pfam" id="PF18998">
    <property type="entry name" value="Flg_new_2"/>
    <property type="match status" value="1"/>
</dbReference>
<keyword evidence="2" id="KW-0812">Transmembrane</keyword>
<protein>
    <recommendedName>
        <fullName evidence="8">Bacterial repeat domain-containing protein</fullName>
    </recommendedName>
</protein>
<feature type="transmembrane region" description="Helical" evidence="2">
    <location>
        <begin position="29"/>
        <end position="47"/>
    </location>
</feature>
<feature type="compositionally biased region" description="Polar residues" evidence="1">
    <location>
        <begin position="559"/>
        <end position="568"/>
    </location>
</feature>
<sequence length="986" mass="107938">MKFLKKYFSDRQLGKKKSSGDGWSKKKKILVGIIAFVIVIAIAGALMSGGEEKTSSTEGDTEQINYEHEYESDWVTVNYTNDISADEAEGTAILLGGRTPNPEAQEQMFGKMGLEVWIHKENTKVVVSIETAYDSEHEITSTAETVYEGVIGEDGTIHNQVFEGELEIRLLNPDEDIIRSLKWSPKSGEDETGAEEVEMNVLNVEERSKEKLDMSPTEGNIFLYIQVEIKNNKEDKNIDINPNEGFVSYRLETDAGKVYDRHVEEVNAPAELTPGAQDSFWLSFELPESEAGTTLICELLGPEEKTYTENLSSYSSDSSSSNQETENVESADFQVSNLTLHPEEITVVEQTTVSIDVKNTGEGKGTYDAVLEVGERQKSQEVSLEPNETRTVDFSVGMDDGGEYKVGIDGLFENLWVSEFEIIEVGTTDYINPDTNEENPPKQVFAKGDTIYYYAVWRQYTDSFRYWDFFSLSRPGTDPSKGEQLTEGSGTIDFREAITWNTLPTDQDTETGEYLLRFNLVQFDKETGEQIEAKAENTTFEVIENSSQNSGNSEDETTTWELTTSVQPSEAGGITPSSGTFEDGTEVTLNATASKDYKFSHWSGHVSGESSEITITMDSDKQVVANFTEKKTNPFTGGSGTKDDPYKISNEDQLQAINDYLESNFVLINDINASETKNWNNGKGFDPIGYYDGTQNYFTGTFNGQGYTITNLYINRPESKAGFFGYIGKEGVVKDIGLEDENITGKYSVGGLAGVNVGEVLNSYSTGFVTGEQNVGGLVGYNNPAGLVSNSHSESKVVADSRPKSVGGLVGQNDKGTVSKSYAIGTVHSLPYGSEYTGGLVGNNSGIVSKSFAISSVKGGYEVGGLVGRNSGSVSKSYARGKIEGRWDTAGLVGRNYGSVSNSYAAVSAETDGVWGLIGENTEASVSHSFWDVEVAGQDRSHGGTGKTTEEMKTKSTFTNAGWDFEDVWNIESGVNDGYPFLRDLQ</sequence>
<evidence type="ECO:0000256" key="2">
    <source>
        <dbReference type="SAM" id="Phobius"/>
    </source>
</evidence>
<dbReference type="EMBL" id="LHYE01000032">
    <property type="protein sequence ID" value="KXB06747.1"/>
    <property type="molecule type" value="Genomic_DNA"/>
</dbReference>
<evidence type="ECO:0000259" key="3">
    <source>
        <dbReference type="Pfam" id="PF07581"/>
    </source>
</evidence>
<dbReference type="Proteomes" id="UP000070263">
    <property type="component" value="Unassembled WGS sequence"/>
</dbReference>
<dbReference type="Gene3D" id="2.60.40.10">
    <property type="entry name" value="Immunoglobulins"/>
    <property type="match status" value="1"/>
</dbReference>
<evidence type="ECO:0000313" key="7">
    <source>
        <dbReference type="Proteomes" id="UP000070263"/>
    </source>
</evidence>
<evidence type="ECO:0000313" key="6">
    <source>
        <dbReference type="EMBL" id="KXB06747.1"/>
    </source>
</evidence>
<evidence type="ECO:0000259" key="4">
    <source>
        <dbReference type="Pfam" id="PF11611"/>
    </source>
</evidence>
<organism evidence="6 7">
    <name type="scientific">candidate division MSBL1 archaeon SCGC-AAA382A20</name>
    <dbReference type="NCBI Taxonomy" id="1698280"/>
    <lineage>
        <taxon>Archaea</taxon>
        <taxon>Methanobacteriati</taxon>
        <taxon>Methanobacteriota</taxon>
        <taxon>candidate division MSBL1</taxon>
    </lineage>
</organism>
<feature type="domain" description="GLUG" evidence="3">
    <location>
        <begin position="805"/>
        <end position="827"/>
    </location>
</feature>
<dbReference type="Pfam" id="PF11611">
    <property type="entry name" value="DUF4352"/>
    <property type="match status" value="1"/>
</dbReference>
<proteinExistence type="predicted"/>
<gene>
    <name evidence="6" type="ORF">AKJ51_03005</name>
</gene>
<dbReference type="InterPro" id="IPR044060">
    <property type="entry name" value="Bacterial_rp_domain"/>
</dbReference>
<dbReference type="Pfam" id="PF07581">
    <property type="entry name" value="Glug"/>
    <property type="match status" value="2"/>
</dbReference>
<reference evidence="6 7" key="1">
    <citation type="journal article" date="2016" name="Sci. Rep.">
        <title>Metabolic traits of an uncultured archaeal lineage -MSBL1- from brine pools of the Red Sea.</title>
        <authorList>
            <person name="Mwirichia R."/>
            <person name="Alam I."/>
            <person name="Rashid M."/>
            <person name="Vinu M."/>
            <person name="Ba-Alawi W."/>
            <person name="Anthony Kamau A."/>
            <person name="Kamanda Ngugi D."/>
            <person name="Goker M."/>
            <person name="Klenk H.P."/>
            <person name="Bajic V."/>
            <person name="Stingl U."/>
        </authorList>
    </citation>
    <scope>NUCLEOTIDE SEQUENCE [LARGE SCALE GENOMIC DNA]</scope>
    <source>
        <strain evidence="6">SCGC-AAA382A20</strain>
    </source>
</reference>
<evidence type="ECO:0000259" key="5">
    <source>
        <dbReference type="Pfam" id="PF18998"/>
    </source>
</evidence>
<keyword evidence="2" id="KW-0472">Membrane</keyword>
<keyword evidence="7" id="KW-1185">Reference proteome</keyword>
<feature type="compositionally biased region" description="Low complexity" evidence="1">
    <location>
        <begin position="312"/>
        <end position="321"/>
    </location>
</feature>
<dbReference type="InterPro" id="IPR013783">
    <property type="entry name" value="Ig-like_fold"/>
</dbReference>
<feature type="region of interest" description="Disordered" evidence="1">
    <location>
        <begin position="545"/>
        <end position="583"/>
    </location>
</feature>